<evidence type="ECO:0000313" key="2">
    <source>
        <dbReference type="EMBL" id="KGD59714.1"/>
    </source>
</evidence>
<evidence type="ECO:0000256" key="1">
    <source>
        <dbReference type="SAM" id="Phobius"/>
    </source>
</evidence>
<protein>
    <submittedName>
        <fullName evidence="2">Uncharacterized protein</fullName>
    </submittedName>
</protein>
<reference evidence="2 3" key="1">
    <citation type="submission" date="2012-09" db="EMBL/GenBank/DDBJ databases">
        <title>Genome Sequence of alkane-degrading Bacterium Alcanivorax jadensis T9.</title>
        <authorList>
            <person name="Lai Q."/>
            <person name="Shao Z."/>
        </authorList>
    </citation>
    <scope>NUCLEOTIDE SEQUENCE [LARGE SCALE GENOMIC DNA]</scope>
    <source>
        <strain evidence="2 3">T9</strain>
    </source>
</reference>
<proteinExistence type="predicted"/>
<keyword evidence="1" id="KW-1133">Transmembrane helix</keyword>
<keyword evidence="3" id="KW-1185">Reference proteome</keyword>
<name>A0ABR4W8F7_9GAMM</name>
<gene>
    <name evidence="2" type="ORF">T9A_03252</name>
</gene>
<accession>A0ABR4W8F7</accession>
<comment type="caution">
    <text evidence="2">The sequence shown here is derived from an EMBL/GenBank/DDBJ whole genome shotgun (WGS) entry which is preliminary data.</text>
</comment>
<dbReference type="Proteomes" id="UP000029443">
    <property type="component" value="Unassembled WGS sequence"/>
</dbReference>
<sequence>MVLTLVDLVYSISDALDECDAHPIVQALLVVFMVKMFAFFTYLVITFTAGLAGAIVPLIIGEMVGLFQSQINELARRYACLG</sequence>
<evidence type="ECO:0000313" key="3">
    <source>
        <dbReference type="Proteomes" id="UP000029443"/>
    </source>
</evidence>
<keyword evidence="1" id="KW-0812">Transmembrane</keyword>
<dbReference type="EMBL" id="ARXU01000022">
    <property type="protein sequence ID" value="KGD59714.1"/>
    <property type="molecule type" value="Genomic_DNA"/>
</dbReference>
<keyword evidence="1" id="KW-0472">Membrane</keyword>
<feature type="transmembrane region" description="Helical" evidence="1">
    <location>
        <begin position="37"/>
        <end position="60"/>
    </location>
</feature>
<organism evidence="2 3">
    <name type="scientific">Alcanivorax jadensis T9</name>
    <dbReference type="NCBI Taxonomy" id="1177181"/>
    <lineage>
        <taxon>Bacteria</taxon>
        <taxon>Pseudomonadati</taxon>
        <taxon>Pseudomonadota</taxon>
        <taxon>Gammaproteobacteria</taxon>
        <taxon>Oceanospirillales</taxon>
        <taxon>Alcanivoracaceae</taxon>
        <taxon>Alcanivorax</taxon>
    </lineage>
</organism>